<feature type="compositionally biased region" description="Polar residues" evidence="1">
    <location>
        <begin position="372"/>
        <end position="382"/>
    </location>
</feature>
<comment type="caution">
    <text evidence="2">The sequence shown here is derived from an EMBL/GenBank/DDBJ whole genome shotgun (WGS) entry which is preliminary data.</text>
</comment>
<feature type="compositionally biased region" description="Low complexity" evidence="1">
    <location>
        <begin position="1507"/>
        <end position="1520"/>
    </location>
</feature>
<feature type="compositionally biased region" description="Low complexity" evidence="1">
    <location>
        <begin position="1043"/>
        <end position="1068"/>
    </location>
</feature>
<feature type="compositionally biased region" description="Polar residues" evidence="1">
    <location>
        <begin position="1405"/>
        <end position="1420"/>
    </location>
</feature>
<feature type="compositionally biased region" description="Polar residues" evidence="1">
    <location>
        <begin position="190"/>
        <end position="200"/>
    </location>
</feature>
<feature type="compositionally biased region" description="Basic residues" evidence="1">
    <location>
        <begin position="1463"/>
        <end position="1477"/>
    </location>
</feature>
<dbReference type="STRING" id="3750.A0A498HGG1"/>
<feature type="region of interest" description="Disordered" evidence="1">
    <location>
        <begin position="1033"/>
        <end position="1071"/>
    </location>
</feature>
<feature type="region of interest" description="Disordered" evidence="1">
    <location>
        <begin position="1222"/>
        <end position="1272"/>
    </location>
</feature>
<dbReference type="GO" id="GO:0005634">
    <property type="term" value="C:nucleus"/>
    <property type="evidence" value="ECO:0007669"/>
    <property type="project" value="TreeGrafter"/>
</dbReference>
<dbReference type="PANTHER" id="PTHR34798:SF2">
    <property type="entry name" value="PROTEIN TIME FOR COFFEE"/>
    <property type="match status" value="1"/>
</dbReference>
<dbReference type="GO" id="GO:0042752">
    <property type="term" value="P:regulation of circadian rhythm"/>
    <property type="evidence" value="ECO:0007669"/>
    <property type="project" value="InterPro"/>
</dbReference>
<feature type="compositionally biased region" description="Polar residues" evidence="1">
    <location>
        <begin position="258"/>
        <end position="267"/>
    </location>
</feature>
<feature type="compositionally biased region" description="Polar residues" evidence="1">
    <location>
        <begin position="1258"/>
        <end position="1272"/>
    </location>
</feature>
<feature type="compositionally biased region" description="Polar residues" evidence="1">
    <location>
        <begin position="138"/>
        <end position="149"/>
    </location>
</feature>
<feature type="compositionally biased region" description="Polar residues" evidence="1">
    <location>
        <begin position="1441"/>
        <end position="1457"/>
    </location>
</feature>
<name>A0A498HGG1_MALDO</name>
<organism evidence="2 3">
    <name type="scientific">Malus domestica</name>
    <name type="common">Apple</name>
    <name type="synonym">Pyrus malus</name>
    <dbReference type="NCBI Taxonomy" id="3750"/>
    <lineage>
        <taxon>Eukaryota</taxon>
        <taxon>Viridiplantae</taxon>
        <taxon>Streptophyta</taxon>
        <taxon>Embryophyta</taxon>
        <taxon>Tracheophyta</taxon>
        <taxon>Spermatophyta</taxon>
        <taxon>Magnoliopsida</taxon>
        <taxon>eudicotyledons</taxon>
        <taxon>Gunneridae</taxon>
        <taxon>Pentapetalae</taxon>
        <taxon>rosids</taxon>
        <taxon>fabids</taxon>
        <taxon>Rosales</taxon>
        <taxon>Rosaceae</taxon>
        <taxon>Amygdaloideae</taxon>
        <taxon>Maleae</taxon>
        <taxon>Malus</taxon>
    </lineage>
</organism>
<dbReference type="InterPro" id="IPR039317">
    <property type="entry name" value="TIC"/>
</dbReference>
<dbReference type="EMBL" id="RDQH01000342">
    <property type="protein sequence ID" value="RXH70548.1"/>
    <property type="molecule type" value="Genomic_DNA"/>
</dbReference>
<feature type="compositionally biased region" description="Polar residues" evidence="1">
    <location>
        <begin position="1292"/>
        <end position="1314"/>
    </location>
</feature>
<feature type="compositionally biased region" description="Low complexity" evidence="1">
    <location>
        <begin position="1532"/>
        <end position="1546"/>
    </location>
</feature>
<feature type="region of interest" description="Disordered" evidence="1">
    <location>
        <begin position="1504"/>
        <end position="1566"/>
    </location>
</feature>
<feature type="compositionally biased region" description="Basic and acidic residues" evidence="1">
    <location>
        <begin position="8"/>
        <end position="17"/>
    </location>
</feature>
<feature type="compositionally biased region" description="Low complexity" evidence="1">
    <location>
        <begin position="215"/>
        <end position="239"/>
    </location>
</feature>
<feature type="compositionally biased region" description="Polar residues" evidence="1">
    <location>
        <begin position="947"/>
        <end position="975"/>
    </location>
</feature>
<feature type="region of interest" description="Disordered" evidence="1">
    <location>
        <begin position="810"/>
        <end position="831"/>
    </location>
</feature>
<feature type="compositionally biased region" description="Low complexity" evidence="1">
    <location>
        <begin position="1315"/>
        <end position="1329"/>
    </location>
</feature>
<feature type="compositionally biased region" description="Polar residues" evidence="1">
    <location>
        <begin position="1340"/>
        <end position="1369"/>
    </location>
</feature>
<evidence type="ECO:0008006" key="4">
    <source>
        <dbReference type="Google" id="ProtNLM"/>
    </source>
</evidence>
<evidence type="ECO:0000313" key="2">
    <source>
        <dbReference type="EMBL" id="RXH70548.1"/>
    </source>
</evidence>
<dbReference type="Proteomes" id="UP000290289">
    <property type="component" value="Chromosome 16"/>
</dbReference>
<feature type="region of interest" description="Disordered" evidence="1">
    <location>
        <begin position="1292"/>
        <end position="1488"/>
    </location>
</feature>
<feature type="compositionally biased region" description="Low complexity" evidence="1">
    <location>
        <begin position="816"/>
        <end position="831"/>
    </location>
</feature>
<gene>
    <name evidence="2" type="ORF">DVH24_013294</name>
</gene>
<evidence type="ECO:0000256" key="1">
    <source>
        <dbReference type="SAM" id="MobiDB-lite"/>
    </source>
</evidence>
<sequence>MQQLILLDMDRNRDARRSAMAAPNGLSRRRHRSSNLRDSPEDDGPVELQETSRLRDRKKDRDRDRDRERDRDRDRDRLSRSKRRRGERLMHGSNREDSRDDSSEESVNDEDEDEDEDGGGSGVGGGGSSIRMLPPNHPSSTASLSSSMINHRKSFSPVHNLNSNKHFRPLTALKVTDEMIGVSVPRKARSASTKRSNEWPSSCGVVGDQIHRQASTSPVRPSVSSSTPAPTSPSSSHASAVRKRLKPNGPKLRPPKISLSTKTASSNQDEIEIEVAEVLYGMKRQPQGPTKQEITPTDSIKFESRETINKFTSDAKSRVSSPISNSPCVIPQLTSPFPQNSCFSVTSMSAAASKRKRPRPVKCEDENPSIFAVQNSPVSSTAKVVADQPSKVETSSPNLEKNPGSAAENGGFAYDLPDSQAVPAAPASMEAQPEAIKPESNAVSNSRPANDESESRNVRTSKVELQSPKKESTAIRLDDKREEITLTKPSLTIPEVENHREEKFQIDLMAPPERDGEVDFISVDPKPAVVDTETDFKAVSREDDSKALKIGNKEEVQPLNLETEKSKAAVEEAEAADLKKQTSSVVGGKERNFDLQLDLEKTESFSGNKLPHNVAKQNTEKTVQSGSVPLPMSVAGWPGGPGGLPPMGYMAPLPGVVSMDGSSVSSAPIQPPHLFFNQPRPKRCTTHWYIARNIYYHQQISRMNPFWPVAAGSGSLYGGAKHSNPNVLPPELLGNVPGRGVNPAQDKGQGIAMFPAQSAKEKTSQAANLVDAVQRKQIVLQQALPPGPPSNILHGPAFIFPLSQQQAAAAPVRPGSVKSSNAGGAASSSASNSASLSATAATAAVAPALSFNYPNMAGNEPQYLAILQNNAYPFPMPAHVGAQAAYRGPHAQAMPYFNGSFYSSQMLHPSQLQQQQQQQQPPLPSQSQQSQQGHPNTTISSGSSSSQKHLQNQQQRPHQSVVNGGSGSLQGFPSSKNHHSQAIQLQQQQQNLHVSRQLEPEMGGEDSPSTADSRVSRANMSIYGQNFAMPMHPPNFALMTPPSVGSASGATGSSGSEKKQQQQQQGSKAGVEASQAFAMSFASLNGATVSPGIDITSMNHTILQSFPDVTRHSYHQYMAVAVAAQAAQKKKNYRGPEEGKTGGGDSANVEEERKAMAGKSSSNVGHSIAFSRADLTDTSGSTIPGNNVIDSSARAVNLSSTPVRSSSSAMPAAVSPANAPIPQQQMQQQMRNHQQQQPQQMYQLQKQQFSSVAPARNKTPTSNGGSVYSDHLPSTSSMAAKFPNALSSFPQNLVQSSTSPAQSPQWKNSARITTSQVPSPSMASSTSSSLKNLPQKHGRTQQSHTQISFAANTKASTQSQGLQPASGNQSPSPPVMVGSPTTTTSSMSRSAGGSPRTTTSTSTGNKAGQISSLSSQQAKNSPSVPSQKSSPVGGRNVPSILGNTHITSSSASTKPQLQQQHQHQQHQHQQHQQHQHQHQQQQQQQLYKQSIQQPLFFSNAYMQPQASHSNSNTSTQSPSSGYYHASKRRPEQQQQSQGSSGTSSSGMLSLCPPVTHSNTSTNDPAKAAAAAAANNMKGGNISSQTLMHTQFTAAPSSGPHQVVPGGFAYVHAAVPTVVQVKPAEQKKQPAGE</sequence>
<feature type="region of interest" description="Disordered" evidence="1">
    <location>
        <begin position="185"/>
        <end position="267"/>
    </location>
</feature>
<feature type="compositionally biased region" description="Low complexity" evidence="1">
    <location>
        <begin position="909"/>
        <end position="932"/>
    </location>
</feature>
<dbReference type="PANTHER" id="PTHR34798">
    <property type="entry name" value="PROTEIN TIME FOR COFFEE"/>
    <property type="match status" value="1"/>
</dbReference>
<feature type="compositionally biased region" description="Acidic residues" evidence="1">
    <location>
        <begin position="102"/>
        <end position="118"/>
    </location>
</feature>
<feature type="region of interest" description="Disordered" evidence="1">
    <location>
        <begin position="907"/>
        <end position="992"/>
    </location>
</feature>
<protein>
    <recommendedName>
        <fullName evidence="4">Protein TIME FOR COFFEE</fullName>
    </recommendedName>
</protein>
<feature type="compositionally biased region" description="Basic and acidic residues" evidence="1">
    <location>
        <begin position="50"/>
        <end position="79"/>
    </location>
</feature>
<feature type="compositionally biased region" description="Low complexity" evidence="1">
    <location>
        <begin position="981"/>
        <end position="992"/>
    </location>
</feature>
<accession>A0A498HGG1</accession>
<reference evidence="2 3" key="1">
    <citation type="submission" date="2018-10" db="EMBL/GenBank/DDBJ databases">
        <title>A high-quality apple genome assembly.</title>
        <authorList>
            <person name="Hu J."/>
        </authorList>
    </citation>
    <scope>NUCLEOTIDE SEQUENCE [LARGE SCALE GENOMIC DNA]</scope>
    <source>
        <strain evidence="3">cv. HFTH1</strain>
        <tissue evidence="2">Young leaf</tissue>
    </source>
</reference>
<feature type="region of interest" description="Disordered" evidence="1">
    <location>
        <begin position="1"/>
        <end position="165"/>
    </location>
</feature>
<keyword evidence="3" id="KW-1185">Reference proteome</keyword>
<feature type="compositionally biased region" description="Low complexity" evidence="1">
    <location>
        <begin position="1375"/>
        <end position="1404"/>
    </location>
</feature>
<feature type="region of interest" description="Disordered" evidence="1">
    <location>
        <begin position="1131"/>
        <end position="1163"/>
    </location>
</feature>
<feature type="compositionally biased region" description="Low complexity" evidence="1">
    <location>
        <begin position="1421"/>
        <end position="1432"/>
    </location>
</feature>
<feature type="compositionally biased region" description="Low complexity" evidence="1">
    <location>
        <begin position="1222"/>
        <end position="1248"/>
    </location>
</feature>
<evidence type="ECO:0000313" key="3">
    <source>
        <dbReference type="Proteomes" id="UP000290289"/>
    </source>
</evidence>
<feature type="compositionally biased region" description="Gly residues" evidence="1">
    <location>
        <begin position="119"/>
        <end position="128"/>
    </location>
</feature>
<feature type="compositionally biased region" description="Basic and acidic residues" evidence="1">
    <location>
        <begin position="87"/>
        <end position="101"/>
    </location>
</feature>
<proteinExistence type="predicted"/>
<feature type="region of interest" description="Disordered" evidence="1">
    <location>
        <begin position="353"/>
        <end position="473"/>
    </location>
</feature>